<feature type="compositionally biased region" description="Pro residues" evidence="1">
    <location>
        <begin position="10"/>
        <end position="21"/>
    </location>
</feature>
<organism evidence="2 3">
    <name type="scientific">Dreissena polymorpha</name>
    <name type="common">Zebra mussel</name>
    <name type="synonym">Mytilus polymorpha</name>
    <dbReference type="NCBI Taxonomy" id="45954"/>
    <lineage>
        <taxon>Eukaryota</taxon>
        <taxon>Metazoa</taxon>
        <taxon>Spiralia</taxon>
        <taxon>Lophotrochozoa</taxon>
        <taxon>Mollusca</taxon>
        <taxon>Bivalvia</taxon>
        <taxon>Autobranchia</taxon>
        <taxon>Heteroconchia</taxon>
        <taxon>Euheterodonta</taxon>
        <taxon>Imparidentia</taxon>
        <taxon>Neoheterodontei</taxon>
        <taxon>Myida</taxon>
        <taxon>Dreissenoidea</taxon>
        <taxon>Dreissenidae</taxon>
        <taxon>Dreissena</taxon>
    </lineage>
</organism>
<dbReference type="Proteomes" id="UP000828390">
    <property type="component" value="Unassembled WGS sequence"/>
</dbReference>
<dbReference type="AlphaFoldDB" id="A0A9D4E7K2"/>
<accession>A0A9D4E7K2</accession>
<comment type="caution">
    <text evidence="2">The sequence shown here is derived from an EMBL/GenBank/DDBJ whole genome shotgun (WGS) entry which is preliminary data.</text>
</comment>
<dbReference type="EMBL" id="JAIWYP010000009">
    <property type="protein sequence ID" value="KAH3775392.1"/>
    <property type="molecule type" value="Genomic_DNA"/>
</dbReference>
<feature type="region of interest" description="Disordered" evidence="1">
    <location>
        <begin position="102"/>
        <end position="122"/>
    </location>
</feature>
<sequence>MHGPITNPGAPYPHRPHPLPTPDRSFARLRRWRRRRGNDKDRDSPEVQVRDGMLGSVLWIADVRLGLLQGNKQREMPDEMRGRWAHVRGILLAPDGVLVSSEPAEAREQNADLPFMGPRGVR</sequence>
<feature type="region of interest" description="Disordered" evidence="1">
    <location>
        <begin position="1"/>
        <end position="26"/>
    </location>
</feature>
<evidence type="ECO:0000313" key="3">
    <source>
        <dbReference type="Proteomes" id="UP000828390"/>
    </source>
</evidence>
<reference evidence="2" key="1">
    <citation type="journal article" date="2019" name="bioRxiv">
        <title>The Genome of the Zebra Mussel, Dreissena polymorpha: A Resource for Invasive Species Research.</title>
        <authorList>
            <person name="McCartney M.A."/>
            <person name="Auch B."/>
            <person name="Kono T."/>
            <person name="Mallez S."/>
            <person name="Zhang Y."/>
            <person name="Obille A."/>
            <person name="Becker A."/>
            <person name="Abrahante J.E."/>
            <person name="Garbe J."/>
            <person name="Badalamenti J.P."/>
            <person name="Herman A."/>
            <person name="Mangelson H."/>
            <person name="Liachko I."/>
            <person name="Sullivan S."/>
            <person name="Sone E.D."/>
            <person name="Koren S."/>
            <person name="Silverstein K.A.T."/>
            <person name="Beckman K.B."/>
            <person name="Gohl D.M."/>
        </authorList>
    </citation>
    <scope>NUCLEOTIDE SEQUENCE</scope>
    <source>
        <strain evidence="2">Duluth1</strain>
        <tissue evidence="2">Whole animal</tissue>
    </source>
</reference>
<evidence type="ECO:0000313" key="2">
    <source>
        <dbReference type="EMBL" id="KAH3775392.1"/>
    </source>
</evidence>
<reference evidence="2" key="2">
    <citation type="submission" date="2020-11" db="EMBL/GenBank/DDBJ databases">
        <authorList>
            <person name="McCartney M.A."/>
            <person name="Auch B."/>
            <person name="Kono T."/>
            <person name="Mallez S."/>
            <person name="Becker A."/>
            <person name="Gohl D.M."/>
            <person name="Silverstein K.A.T."/>
            <person name="Koren S."/>
            <person name="Bechman K.B."/>
            <person name="Herman A."/>
            <person name="Abrahante J.E."/>
            <person name="Garbe J."/>
        </authorList>
    </citation>
    <scope>NUCLEOTIDE SEQUENCE</scope>
    <source>
        <strain evidence="2">Duluth1</strain>
        <tissue evidence="2">Whole animal</tissue>
    </source>
</reference>
<keyword evidence="3" id="KW-1185">Reference proteome</keyword>
<name>A0A9D4E7K2_DREPO</name>
<proteinExistence type="predicted"/>
<evidence type="ECO:0000256" key="1">
    <source>
        <dbReference type="SAM" id="MobiDB-lite"/>
    </source>
</evidence>
<gene>
    <name evidence="2" type="ORF">DPMN_176794</name>
</gene>
<protein>
    <submittedName>
        <fullName evidence="2">Uncharacterized protein</fullName>
    </submittedName>
</protein>